<dbReference type="SUPFAM" id="SSF46785">
    <property type="entry name" value="Winged helix' DNA-binding domain"/>
    <property type="match status" value="1"/>
</dbReference>
<accession>A0A1V0SDI5</accession>
<dbReference type="Gene3D" id="3.30.230.130">
    <property type="entry name" value="Cullin, Chain C, Domain 2"/>
    <property type="match status" value="1"/>
</dbReference>
<gene>
    <name evidence="2" type="ORF">Indivirus_3_32</name>
</gene>
<evidence type="ECO:0000313" key="2">
    <source>
        <dbReference type="EMBL" id="ARF09783.1"/>
    </source>
</evidence>
<dbReference type="InterPro" id="IPR059120">
    <property type="entry name" value="Cullin-like_AB"/>
</dbReference>
<dbReference type="GO" id="GO:0031625">
    <property type="term" value="F:ubiquitin protein ligase binding"/>
    <property type="evidence" value="ECO:0007669"/>
    <property type="project" value="InterPro"/>
</dbReference>
<name>A0A1V0SDI5_9VIRU</name>
<dbReference type="Gene3D" id="1.10.10.10">
    <property type="entry name" value="Winged helix-like DNA-binding domain superfamily/Winged helix DNA-binding domain"/>
    <property type="match status" value="1"/>
</dbReference>
<dbReference type="InterPro" id="IPR036317">
    <property type="entry name" value="Cullin_homology_sf"/>
</dbReference>
<dbReference type="InterPro" id="IPR036390">
    <property type="entry name" value="WH_DNA-bd_sf"/>
</dbReference>
<dbReference type="GO" id="GO:0006511">
    <property type="term" value="P:ubiquitin-dependent protein catabolic process"/>
    <property type="evidence" value="ECO:0007669"/>
    <property type="project" value="InterPro"/>
</dbReference>
<dbReference type="PANTHER" id="PTHR11932">
    <property type="entry name" value="CULLIN"/>
    <property type="match status" value="1"/>
</dbReference>
<dbReference type="EMBL" id="KY684087">
    <property type="protein sequence ID" value="ARF09783.1"/>
    <property type="molecule type" value="Genomic_DNA"/>
</dbReference>
<dbReference type="InterPro" id="IPR016158">
    <property type="entry name" value="Cullin_homology"/>
</dbReference>
<evidence type="ECO:0000259" key="1">
    <source>
        <dbReference type="PROSITE" id="PS50069"/>
    </source>
</evidence>
<protein>
    <submittedName>
        <fullName evidence="2">Cullin family protein</fullName>
    </submittedName>
</protein>
<dbReference type="Pfam" id="PF26557">
    <property type="entry name" value="Cullin_AB"/>
    <property type="match status" value="1"/>
</dbReference>
<dbReference type="PROSITE" id="PS50069">
    <property type="entry name" value="CULLIN_2"/>
    <property type="match status" value="1"/>
</dbReference>
<reference evidence="2" key="1">
    <citation type="journal article" date="2017" name="Science">
        <title>Giant viruses with an expanded complement of translation system components.</title>
        <authorList>
            <person name="Schulz F."/>
            <person name="Yutin N."/>
            <person name="Ivanova N.N."/>
            <person name="Ortega D.R."/>
            <person name="Lee T.K."/>
            <person name="Vierheilig J."/>
            <person name="Daims H."/>
            <person name="Horn M."/>
            <person name="Wagner M."/>
            <person name="Jensen G.J."/>
            <person name="Kyrpides N.C."/>
            <person name="Koonin E.V."/>
            <person name="Woyke T."/>
        </authorList>
    </citation>
    <scope>NUCLEOTIDE SEQUENCE</scope>
    <source>
        <strain evidence="2">ILV1</strain>
    </source>
</reference>
<sequence length="600" mass="70340">MQLATTPSLFENFGDINYLGSCQLSQNFVRNMSNDEDSCLAFKNYCLMILKENGNFNLLEFNNLVFHLTNKNIVKVSGLIVEIFDDITNDIKNQINDNINTFTLQKFVDIYNIYFKNSLNLSKHLYYFDSKVLMNGTNKYSFVGLIRKYMFYKNVINTEYGTEKLYMYEILRKKIETIDMVCNNAIDIIKQLFKMYSFYTKLSSTSKKNKDHMFNDKVDKLFLASLGSNQEFVKTIVYYLHNNIKELKSTEKSGIESISNLINLITNNFNEREMFNMYYEKLLEIRLLNNEYNPDIEFNLISNFNRPKDNKIIQNMIHKIEDIQKSLADEVVLHTKIDITVTPDSDKKYKGKIDISKINLKILTPRVFRNYAWSYSRTDDNEHMIVPFDAAPYIDVYNQYYKIKYPYRDLDWNFNYGTAVTKIKLGGRYYFLQLNTPQMFLLLQFNYQEKITAIELASNLGIPMSKLGKILNTFLKTKILSREQSKQSNDPSMNIFLNHNFTYNCDKISLVSLMNQTKVNDSEIHDRFAIGRDNLLQASIVRNLKKNKIISSKDLLAIIQNDLPFAITEQQYNVCLNTCFSEGYASKDNDDTLKYIEDSE</sequence>
<organism evidence="2">
    <name type="scientific">Indivirus ILV1</name>
    <dbReference type="NCBI Taxonomy" id="1977633"/>
    <lineage>
        <taxon>Viruses</taxon>
        <taxon>Varidnaviria</taxon>
        <taxon>Bamfordvirae</taxon>
        <taxon>Nucleocytoviricota</taxon>
        <taxon>Megaviricetes</taxon>
        <taxon>Imitervirales</taxon>
        <taxon>Mimiviridae</taxon>
        <taxon>Klosneuvirinae</taxon>
        <taxon>Indivirus</taxon>
    </lineage>
</organism>
<dbReference type="SUPFAM" id="SSF75632">
    <property type="entry name" value="Cullin homology domain"/>
    <property type="match status" value="1"/>
</dbReference>
<dbReference type="InterPro" id="IPR045093">
    <property type="entry name" value="Cullin"/>
</dbReference>
<dbReference type="InterPro" id="IPR036388">
    <property type="entry name" value="WH-like_DNA-bd_sf"/>
</dbReference>
<feature type="domain" description="Cullin family profile" evidence="1">
    <location>
        <begin position="231"/>
        <end position="475"/>
    </location>
</feature>
<proteinExistence type="predicted"/>